<dbReference type="PANTHER" id="PTHR47074:SF48">
    <property type="entry name" value="POLYNUCLEOTIDYL TRANSFERASE, RIBONUCLEASE H-LIKE SUPERFAMILY PROTEIN"/>
    <property type="match status" value="1"/>
</dbReference>
<feature type="domain" description="RNase H type-1" evidence="2">
    <location>
        <begin position="4"/>
        <end position="99"/>
    </location>
</feature>
<dbReference type="Pfam" id="PF13456">
    <property type="entry name" value="RVT_3"/>
    <property type="match status" value="1"/>
</dbReference>
<evidence type="ECO:0000313" key="3">
    <source>
        <dbReference type="EMBL" id="KAK0583808.1"/>
    </source>
</evidence>
<evidence type="ECO:0000259" key="2">
    <source>
        <dbReference type="Pfam" id="PF13456"/>
    </source>
</evidence>
<protein>
    <recommendedName>
        <fullName evidence="2">RNase H type-1 domain-containing protein</fullName>
    </recommendedName>
</protein>
<sequence length="137" mass="15420">MRQVMVYASQKIYACFSPLIAKAMTILRGIHFVADTGLLPAVMESDAKSVVELINTKCCSCADVGVIISDILALINFFNISVSFVPRKANMTAHALTKLALVFDRDLFWMEEHPPCLESVILLFWRIFLLSFSLFKK</sequence>
<dbReference type="AlphaFoldDB" id="A0AA39S3H2"/>
<evidence type="ECO:0000256" key="1">
    <source>
        <dbReference type="SAM" id="Phobius"/>
    </source>
</evidence>
<accession>A0AA39S3H2</accession>
<keyword evidence="1" id="KW-0812">Transmembrane</keyword>
<gene>
    <name evidence="3" type="ORF">LWI29_003361</name>
</gene>
<dbReference type="InterPro" id="IPR002156">
    <property type="entry name" value="RNaseH_domain"/>
</dbReference>
<reference evidence="3" key="1">
    <citation type="journal article" date="2022" name="Plant J.">
        <title>Strategies of tolerance reflected in two North American maple genomes.</title>
        <authorList>
            <person name="McEvoy S.L."/>
            <person name="Sezen U.U."/>
            <person name="Trouern-Trend A."/>
            <person name="McMahon S.M."/>
            <person name="Schaberg P.G."/>
            <person name="Yang J."/>
            <person name="Wegrzyn J.L."/>
            <person name="Swenson N.G."/>
        </authorList>
    </citation>
    <scope>NUCLEOTIDE SEQUENCE</scope>
    <source>
        <strain evidence="3">NS2018</strain>
    </source>
</reference>
<dbReference type="InterPro" id="IPR044730">
    <property type="entry name" value="RNase_H-like_dom_plant"/>
</dbReference>
<keyword evidence="4" id="KW-1185">Reference proteome</keyword>
<comment type="caution">
    <text evidence="3">The sequence shown here is derived from an EMBL/GenBank/DDBJ whole genome shotgun (WGS) entry which is preliminary data.</text>
</comment>
<dbReference type="InterPro" id="IPR052929">
    <property type="entry name" value="RNase_H-like_EbsB-rel"/>
</dbReference>
<proteinExistence type="predicted"/>
<evidence type="ECO:0000313" key="4">
    <source>
        <dbReference type="Proteomes" id="UP001168877"/>
    </source>
</evidence>
<keyword evidence="1" id="KW-0472">Membrane</keyword>
<dbReference type="GO" id="GO:0004523">
    <property type="term" value="F:RNA-DNA hybrid ribonuclease activity"/>
    <property type="evidence" value="ECO:0007669"/>
    <property type="project" value="InterPro"/>
</dbReference>
<dbReference type="GO" id="GO:0003676">
    <property type="term" value="F:nucleic acid binding"/>
    <property type="evidence" value="ECO:0007669"/>
    <property type="project" value="InterPro"/>
</dbReference>
<organism evidence="3 4">
    <name type="scientific">Acer saccharum</name>
    <name type="common">Sugar maple</name>
    <dbReference type="NCBI Taxonomy" id="4024"/>
    <lineage>
        <taxon>Eukaryota</taxon>
        <taxon>Viridiplantae</taxon>
        <taxon>Streptophyta</taxon>
        <taxon>Embryophyta</taxon>
        <taxon>Tracheophyta</taxon>
        <taxon>Spermatophyta</taxon>
        <taxon>Magnoliopsida</taxon>
        <taxon>eudicotyledons</taxon>
        <taxon>Gunneridae</taxon>
        <taxon>Pentapetalae</taxon>
        <taxon>rosids</taxon>
        <taxon>malvids</taxon>
        <taxon>Sapindales</taxon>
        <taxon>Sapindaceae</taxon>
        <taxon>Hippocastanoideae</taxon>
        <taxon>Acereae</taxon>
        <taxon>Acer</taxon>
    </lineage>
</organism>
<keyword evidence="1" id="KW-1133">Transmembrane helix</keyword>
<feature type="transmembrane region" description="Helical" evidence="1">
    <location>
        <begin position="12"/>
        <end position="34"/>
    </location>
</feature>
<dbReference type="EMBL" id="JAUESC010000383">
    <property type="protein sequence ID" value="KAK0583808.1"/>
    <property type="molecule type" value="Genomic_DNA"/>
</dbReference>
<dbReference type="PANTHER" id="PTHR47074">
    <property type="entry name" value="BNAC02G40300D PROTEIN"/>
    <property type="match status" value="1"/>
</dbReference>
<dbReference type="Proteomes" id="UP001168877">
    <property type="component" value="Unassembled WGS sequence"/>
</dbReference>
<dbReference type="CDD" id="cd06222">
    <property type="entry name" value="RNase_H_like"/>
    <property type="match status" value="1"/>
</dbReference>
<name>A0AA39S3H2_ACESA</name>
<reference evidence="3" key="2">
    <citation type="submission" date="2023-06" db="EMBL/GenBank/DDBJ databases">
        <authorList>
            <person name="Swenson N.G."/>
            <person name="Wegrzyn J.L."/>
            <person name="Mcevoy S.L."/>
        </authorList>
    </citation>
    <scope>NUCLEOTIDE SEQUENCE</scope>
    <source>
        <strain evidence="3">NS2018</strain>
        <tissue evidence="3">Leaf</tissue>
    </source>
</reference>